<dbReference type="FunFam" id="3.90.550.10:FF:000003">
    <property type="entry name" value="2-C-methyl-D-erythritol 4-phosphate cytidylyltransferase"/>
    <property type="match status" value="1"/>
</dbReference>
<dbReference type="InterPro" id="IPR018294">
    <property type="entry name" value="ISPD_synthase_CS"/>
</dbReference>
<dbReference type="GO" id="GO:0005829">
    <property type="term" value="C:cytosol"/>
    <property type="evidence" value="ECO:0007669"/>
    <property type="project" value="TreeGrafter"/>
</dbReference>
<reference evidence="3" key="1">
    <citation type="journal article" date="2021" name="PeerJ">
        <title>Extensive microbial diversity within the chicken gut microbiome revealed by metagenomics and culture.</title>
        <authorList>
            <person name="Gilroy R."/>
            <person name="Ravi A."/>
            <person name="Getino M."/>
            <person name="Pursley I."/>
            <person name="Horton D.L."/>
            <person name="Alikhan N.F."/>
            <person name="Baker D."/>
            <person name="Gharbi K."/>
            <person name="Hall N."/>
            <person name="Watson M."/>
            <person name="Adriaenssens E.M."/>
            <person name="Foster-Nyarko E."/>
            <person name="Jarju S."/>
            <person name="Secka A."/>
            <person name="Antonio M."/>
            <person name="Oren A."/>
            <person name="Chaudhuri R.R."/>
            <person name="La Ragione R."/>
            <person name="Hildebrand F."/>
            <person name="Pallen M.J."/>
        </authorList>
    </citation>
    <scope>NUCLEOTIDE SEQUENCE</scope>
    <source>
        <strain evidence="3">Gambia11-129</strain>
    </source>
</reference>
<dbReference type="Gene3D" id="3.90.550.10">
    <property type="entry name" value="Spore Coat Polysaccharide Biosynthesis Protein SpsA, Chain A"/>
    <property type="match status" value="1"/>
</dbReference>
<protein>
    <submittedName>
        <fullName evidence="3">2-C-methyl-D-erythritol 4-phosphate cytidylyltransferase</fullName>
    </submittedName>
</protein>
<dbReference type="InterPro" id="IPR029044">
    <property type="entry name" value="Nucleotide-diphossugar_trans"/>
</dbReference>
<reference evidence="3" key="2">
    <citation type="submission" date="2021-04" db="EMBL/GenBank/DDBJ databases">
        <authorList>
            <person name="Gilroy R."/>
        </authorList>
    </citation>
    <scope>NUCLEOTIDE SEQUENCE</scope>
    <source>
        <strain evidence="3">Gambia11-129</strain>
    </source>
</reference>
<accession>A0A9D1PSY5</accession>
<dbReference type="EMBL" id="DXHU01000010">
    <property type="protein sequence ID" value="HIV98650.1"/>
    <property type="molecule type" value="Genomic_DNA"/>
</dbReference>
<keyword evidence="1" id="KW-0808">Transferase</keyword>
<proteinExistence type="predicted"/>
<comment type="caution">
    <text evidence="3">The sequence shown here is derived from an EMBL/GenBank/DDBJ whole genome shotgun (WGS) entry which is preliminary data.</text>
</comment>
<dbReference type="PANTHER" id="PTHR43015:SF1">
    <property type="entry name" value="D-RIBITOL-5-PHOSPHATE CYTIDYLYLTRANSFERASE"/>
    <property type="match status" value="1"/>
</dbReference>
<dbReference type="AlphaFoldDB" id="A0A9D1PSY5"/>
<evidence type="ECO:0000256" key="1">
    <source>
        <dbReference type="ARBA" id="ARBA00022679"/>
    </source>
</evidence>
<organism evidence="3 4">
    <name type="scientific">Candidatus Ornithospirochaeta avicola</name>
    <dbReference type="NCBI Taxonomy" id="2840896"/>
    <lineage>
        <taxon>Bacteria</taxon>
        <taxon>Pseudomonadati</taxon>
        <taxon>Spirochaetota</taxon>
        <taxon>Spirochaetia</taxon>
        <taxon>Spirochaetales</taxon>
        <taxon>Spirochaetaceae</taxon>
        <taxon>Spirochaetaceae incertae sedis</taxon>
        <taxon>Candidatus Ornithospirochaeta</taxon>
    </lineage>
</organism>
<dbReference type="CDD" id="cd02516">
    <property type="entry name" value="CDP-ME_synthetase"/>
    <property type="match status" value="1"/>
</dbReference>
<dbReference type="PANTHER" id="PTHR43015">
    <property type="entry name" value="D-RIBITOL-5-PHOSPHATE CYTIDYLYLTRANSFERASE"/>
    <property type="match status" value="1"/>
</dbReference>
<dbReference type="PROSITE" id="PS01295">
    <property type="entry name" value="ISPD"/>
    <property type="match status" value="1"/>
</dbReference>
<evidence type="ECO:0000256" key="2">
    <source>
        <dbReference type="ARBA" id="ARBA00022695"/>
    </source>
</evidence>
<dbReference type="Proteomes" id="UP000823936">
    <property type="component" value="Unassembled WGS sequence"/>
</dbReference>
<dbReference type="SUPFAM" id="SSF53448">
    <property type="entry name" value="Nucleotide-diphospho-sugar transferases"/>
    <property type="match status" value="1"/>
</dbReference>
<name>A0A9D1PSY5_9SPIO</name>
<dbReference type="GO" id="GO:0008299">
    <property type="term" value="P:isoprenoid biosynthetic process"/>
    <property type="evidence" value="ECO:0007669"/>
    <property type="project" value="InterPro"/>
</dbReference>
<keyword evidence="2 3" id="KW-0548">Nucleotidyltransferase</keyword>
<dbReference type="GO" id="GO:0050518">
    <property type="term" value="F:2-C-methyl-D-erythritol 4-phosphate cytidylyltransferase activity"/>
    <property type="evidence" value="ECO:0007669"/>
    <property type="project" value="UniProtKB-ARBA"/>
</dbReference>
<evidence type="ECO:0000313" key="4">
    <source>
        <dbReference type="Proteomes" id="UP000823936"/>
    </source>
</evidence>
<dbReference type="Pfam" id="PF01128">
    <property type="entry name" value="IspD"/>
    <property type="match status" value="1"/>
</dbReference>
<dbReference type="InterPro" id="IPR034683">
    <property type="entry name" value="IspD/TarI"/>
</dbReference>
<evidence type="ECO:0000313" key="3">
    <source>
        <dbReference type="EMBL" id="HIV98650.1"/>
    </source>
</evidence>
<gene>
    <name evidence="3" type="ORF">IAB12_02585</name>
</gene>
<sequence length="239" mass="26437">MANVAVVFAGGVGKRMKSSGVPKQFLTLSGKPILVYTLEIFQHNENIDAIVLVSVENWIEKCHELINKYKLDKVSAVVSGGSNSFLSIDRGLRTASSLYPSDSVVLIHDGVRPLIDDCVIDRCIDSVRKYGSAITVSPAKETIIINKGTVVDNILDRSILQVAKAPQCFILSDILKAHDDAIREGMNDFIDSASLMFYYNKELHTVEGPLDNIKITTFSDFYVFRAFLEARDNSEIFGV</sequence>